<evidence type="ECO:0000256" key="4">
    <source>
        <dbReference type="SAM" id="MobiDB-lite"/>
    </source>
</evidence>
<name>A0ABU8VAL0_9BURK</name>
<dbReference type="PROSITE" id="PS51257">
    <property type="entry name" value="PROKAR_LIPOPROTEIN"/>
    <property type="match status" value="1"/>
</dbReference>
<dbReference type="RefSeq" id="WP_340355241.1">
    <property type="nucleotide sequence ID" value="NZ_JBBKZU010000001.1"/>
</dbReference>
<comment type="caution">
    <text evidence="5">The sequence shown here is derived from an EMBL/GenBank/DDBJ whole genome shotgun (WGS) entry which is preliminary data.</text>
</comment>
<keyword evidence="2" id="KW-0812">Transmembrane</keyword>
<dbReference type="PANTHER" id="PTHR30203">
    <property type="entry name" value="OUTER MEMBRANE CATION EFFLUX PROTEIN"/>
    <property type="match status" value="1"/>
</dbReference>
<keyword evidence="6" id="KW-1185">Reference proteome</keyword>
<accession>A0ABU8VAL0</accession>
<evidence type="ECO:0000313" key="5">
    <source>
        <dbReference type="EMBL" id="MEJ8809929.1"/>
    </source>
</evidence>
<feature type="signal peptide" evidence="2">
    <location>
        <begin position="1"/>
        <end position="22"/>
    </location>
</feature>
<dbReference type="NCBIfam" id="TIGR01845">
    <property type="entry name" value="outer_NodT"/>
    <property type="match status" value="1"/>
</dbReference>
<evidence type="ECO:0000313" key="6">
    <source>
        <dbReference type="Proteomes" id="UP001365846"/>
    </source>
</evidence>
<keyword evidence="2" id="KW-0732">Signal</keyword>
<feature type="region of interest" description="Disordered" evidence="4">
    <location>
        <begin position="483"/>
        <end position="502"/>
    </location>
</feature>
<keyword evidence="2" id="KW-1134">Transmembrane beta strand</keyword>
<comment type="similarity">
    <text evidence="1 2">Belongs to the outer membrane factor (OMF) (TC 1.B.17) family.</text>
</comment>
<reference evidence="5 6" key="1">
    <citation type="submission" date="2024-03" db="EMBL/GenBank/DDBJ databases">
        <title>Novel species of the genus Variovorax.</title>
        <authorList>
            <person name="Liu Q."/>
            <person name="Xin Y.-H."/>
        </authorList>
    </citation>
    <scope>NUCLEOTIDE SEQUENCE [LARGE SCALE GENOMIC DNA]</scope>
    <source>
        <strain evidence="5 6">KACC 18899</strain>
    </source>
</reference>
<evidence type="ECO:0000256" key="2">
    <source>
        <dbReference type="RuleBase" id="RU362097"/>
    </source>
</evidence>
<dbReference type="Gene3D" id="2.20.200.10">
    <property type="entry name" value="Outer membrane efflux proteins (OEP)"/>
    <property type="match status" value="1"/>
</dbReference>
<dbReference type="Gene3D" id="1.20.1600.10">
    <property type="entry name" value="Outer membrane efflux proteins (OEP)"/>
    <property type="match status" value="1"/>
</dbReference>
<comment type="subcellular location">
    <subcellularLocation>
        <location evidence="2">Cell membrane</location>
        <topology evidence="2">Lipid-anchor</topology>
    </subcellularLocation>
</comment>
<keyword evidence="2" id="KW-0564">Palmitate</keyword>
<keyword evidence="3" id="KW-0175">Coiled coil</keyword>
<dbReference type="PANTHER" id="PTHR30203:SF29">
    <property type="entry name" value="PROTEIN CYAE"/>
    <property type="match status" value="1"/>
</dbReference>
<dbReference type="EMBL" id="JBBKZU010000001">
    <property type="protein sequence ID" value="MEJ8809929.1"/>
    <property type="molecule type" value="Genomic_DNA"/>
</dbReference>
<feature type="region of interest" description="Disordered" evidence="4">
    <location>
        <begin position="112"/>
        <end position="132"/>
    </location>
</feature>
<evidence type="ECO:0000256" key="3">
    <source>
        <dbReference type="SAM" id="Coils"/>
    </source>
</evidence>
<dbReference type="InterPro" id="IPR010131">
    <property type="entry name" value="MdtP/NodT-like"/>
</dbReference>
<feature type="chain" id="PRO_5044983537" evidence="2">
    <location>
        <begin position="23"/>
        <end position="502"/>
    </location>
</feature>
<dbReference type="Proteomes" id="UP001365846">
    <property type="component" value="Unassembled WGS sequence"/>
</dbReference>
<keyword evidence="2" id="KW-0472">Membrane</keyword>
<dbReference type="InterPro" id="IPR003423">
    <property type="entry name" value="OMP_efflux"/>
</dbReference>
<feature type="compositionally biased region" description="Low complexity" evidence="4">
    <location>
        <begin position="487"/>
        <end position="502"/>
    </location>
</feature>
<protein>
    <submittedName>
        <fullName evidence="5">Efflux transporter outer membrane subunit</fullName>
    </submittedName>
</protein>
<sequence length="502" mass="52543">MRNLRLPALPLVASLLLLSACAVPRPPEKADAPIPPAWSNPLPASTAPLPHGGSLPTLGQWWEQLHDPLLVELIFASESVSPTVASAGARIAEARATRVSAGAALIPNLNSQLSASRGNSPTSGFTGASTSTDGVSTSLPILTTGQAALQSSWEIDLFGGLRANRDASQARLAGADAKWHDARVSVAAETANTYLAERACRRQLAVSSSDAQSRAETARLTDLSMRAGFTAPADAALARASAAEASGRLTQQRAQCAVLEQALVSLTGIEAPVLKAKLEAAPIDVALPAVQAVHSVPAEALSQRPDVYAAELGVAAASADAGAALAQRFPRLTLQGSIATVQVRTGGFRETFDTWTIGPLALNLPIFDGGTLAANEAAAKVRYDEAVSQYRASVRQAVREVEEALINLRSTDDRAEDAETAVRNYQASFDATQARFSTGLASLFDLEDARRTLFVSQTSRVSLQRERAEAWVALYRAMGGGWSRPESVATAAPAAAPSPSQE</sequence>
<keyword evidence="2" id="KW-0449">Lipoprotein</keyword>
<dbReference type="Pfam" id="PF02321">
    <property type="entry name" value="OEP"/>
    <property type="match status" value="2"/>
</dbReference>
<proteinExistence type="inferred from homology"/>
<dbReference type="SUPFAM" id="SSF56954">
    <property type="entry name" value="Outer membrane efflux proteins (OEP)"/>
    <property type="match status" value="1"/>
</dbReference>
<feature type="coiled-coil region" evidence="3">
    <location>
        <begin position="401"/>
        <end position="428"/>
    </location>
</feature>
<organism evidence="5 6">
    <name type="scientific">Variovorax ureilyticus</name>
    <dbReference type="NCBI Taxonomy" id="1836198"/>
    <lineage>
        <taxon>Bacteria</taxon>
        <taxon>Pseudomonadati</taxon>
        <taxon>Pseudomonadota</taxon>
        <taxon>Betaproteobacteria</taxon>
        <taxon>Burkholderiales</taxon>
        <taxon>Comamonadaceae</taxon>
        <taxon>Variovorax</taxon>
    </lineage>
</organism>
<gene>
    <name evidence="5" type="ORF">WKW77_02560</name>
</gene>
<evidence type="ECO:0000256" key="1">
    <source>
        <dbReference type="ARBA" id="ARBA00007613"/>
    </source>
</evidence>